<dbReference type="Proteomes" id="UP000316621">
    <property type="component" value="Chromosome 2"/>
</dbReference>
<feature type="coiled-coil region" evidence="7">
    <location>
        <begin position="534"/>
        <end position="568"/>
    </location>
</feature>
<keyword evidence="3" id="KW-0210">Decarboxylase</keyword>
<dbReference type="Gramene" id="RZC50997">
    <property type="protein sequence ID" value="RZC50997"/>
    <property type="gene ID" value="C5167_019425"/>
</dbReference>
<dbReference type="GO" id="GO:0030170">
    <property type="term" value="F:pyridoxal phosphate binding"/>
    <property type="evidence" value="ECO:0007669"/>
    <property type="project" value="InterPro"/>
</dbReference>
<dbReference type="InterPro" id="IPR040346">
    <property type="entry name" value="GEX1/Brambleberry"/>
</dbReference>
<evidence type="ECO:0000256" key="9">
    <source>
        <dbReference type="SAM" id="Phobius"/>
    </source>
</evidence>
<evidence type="ECO:0000256" key="5">
    <source>
        <dbReference type="ARBA" id="ARBA00023239"/>
    </source>
</evidence>
<dbReference type="Pfam" id="PF00282">
    <property type="entry name" value="Pyridoxal_deC"/>
    <property type="match status" value="2"/>
</dbReference>
<dbReference type="PANTHER" id="PTHR33538:SF2">
    <property type="entry name" value="PROTEIN GAMETE EXPRESSED 1"/>
    <property type="match status" value="1"/>
</dbReference>
<dbReference type="PRINTS" id="PR00800">
    <property type="entry name" value="YHDCRBOXLASE"/>
</dbReference>
<dbReference type="InterPro" id="IPR015424">
    <property type="entry name" value="PyrdxlP-dep_Trfase"/>
</dbReference>
<proteinExistence type="inferred from homology"/>
<evidence type="ECO:0000256" key="1">
    <source>
        <dbReference type="ARBA" id="ARBA00001933"/>
    </source>
</evidence>
<keyword evidence="9" id="KW-1133">Transmembrane helix</keyword>
<keyword evidence="11" id="KW-1185">Reference proteome</keyword>
<feature type="region of interest" description="Disordered" evidence="8">
    <location>
        <begin position="296"/>
        <end position="330"/>
    </location>
</feature>
<protein>
    <recommendedName>
        <fullName evidence="6">tyrosine decarboxylase</fullName>
        <ecNumber evidence="6">4.1.1.25</ecNumber>
    </recommendedName>
</protein>
<evidence type="ECO:0000256" key="3">
    <source>
        <dbReference type="ARBA" id="ARBA00022793"/>
    </source>
</evidence>
<dbReference type="GO" id="GO:0004837">
    <property type="term" value="F:tyrosine decarboxylase activity"/>
    <property type="evidence" value="ECO:0007669"/>
    <property type="project" value="UniProtKB-EC"/>
</dbReference>
<dbReference type="InterPro" id="IPR002129">
    <property type="entry name" value="PyrdxlP-dep_de-COase"/>
</dbReference>
<evidence type="ECO:0000256" key="2">
    <source>
        <dbReference type="ARBA" id="ARBA00009533"/>
    </source>
</evidence>
<feature type="transmembrane region" description="Helical" evidence="9">
    <location>
        <begin position="696"/>
        <end position="713"/>
    </location>
</feature>
<evidence type="ECO:0000313" key="10">
    <source>
        <dbReference type="EMBL" id="RZC50997.1"/>
    </source>
</evidence>
<feature type="transmembrane region" description="Helical" evidence="9">
    <location>
        <begin position="725"/>
        <end position="744"/>
    </location>
</feature>
<name>A0A4Y7IQN5_PAPSO</name>
<dbReference type="InterPro" id="IPR015422">
    <property type="entry name" value="PyrdxlP-dep_Trfase_small"/>
</dbReference>
<evidence type="ECO:0000256" key="8">
    <source>
        <dbReference type="SAM" id="MobiDB-lite"/>
    </source>
</evidence>
<dbReference type="InterPro" id="IPR015421">
    <property type="entry name" value="PyrdxlP-dep_Trfase_major"/>
</dbReference>
<dbReference type="Gene3D" id="3.40.640.10">
    <property type="entry name" value="Type I PLP-dependent aspartate aminotransferase-like (Major domain)"/>
    <property type="match status" value="2"/>
</dbReference>
<feature type="transmembrane region" description="Helical" evidence="9">
    <location>
        <begin position="756"/>
        <end position="778"/>
    </location>
</feature>
<sequence length="905" mass="102268">MLNKIGRENINKLVVYASDQTHCALQKAAQIAILCINPKNFRAITTSKATNFGLSPNSLQSTILADIESGLDRLFLCATVGTTSSTAVDPIGPLCEVAKLYGIWVHVDAAYAGSAYSSSLVKALSTNPEYLKNKATESKQVIDYKDWQIALSRRFRSMKLWLVLRSYGVANLRTFLRSHVKMAKHFQGLMDNRLEIVVPRTFAMVSFRLKPTAISKQTIAENDYIEAQTNETNAKLLESINASGRIYMTHAIVGGVYMIRFAVGATLTEERHVTGAWKVVQEHTDAILGALDGSSSSYDDTNKDDNNNYQKSGGVAKFSMELPNDPKGNESVETAQQRLASKPNSCWQNAYENLFATCSVILKDGEKRSRLAWQLSDCFQKDSGRPSFPSCDSQSDMLKCLTKLDESAHKIYLEFYLHTNSVCHQLQANAFKIETERLVNDLKKSAEFAEEKLHTIQENSERLIQNSEQIENSLTSLDSKTQQVAETSEKVGDQIDVSLKHSSVILEQSKLIAASQSELRQGQTDMREVLQGGMEILHESYEKLGQNVEKLRNEAVEIEKEIHRVSNSMSTKMENLQNKANDIGNVAGLSLDKQKQLLDGQSTALEGLDFLTKFQSQALEESRASLQTLAEFGQKQQEELLRRQQQIQQAHDHLIENSKSILAAQEEFESKQASMFLALDKLFTLHNAILLESRSIKAFLFYSFVIFLLYMLTSAKQTYGMRARLYLGLCAIFLVEFIMCRFGVDLDQQVWLASKVTLARSSFLVAAAVQLLYSIFTYRDYEVLNHRMLETLIDKVNTMERKRAMPLEIDESSDDIDFSTWIDEDLSEDENFCKDPDFLLPEEVAENSVTTSSYSRQYDLRPRRLNCTTISSILRMPTNCDAASHSWFGNMTPKKKLNIWEHRFL</sequence>
<dbReference type="EC" id="4.1.1.25" evidence="6"/>
<dbReference type="GO" id="GO:0006520">
    <property type="term" value="P:amino acid metabolic process"/>
    <property type="evidence" value="ECO:0007669"/>
    <property type="project" value="InterPro"/>
</dbReference>
<dbReference type="SUPFAM" id="SSF53383">
    <property type="entry name" value="PLP-dependent transferases"/>
    <property type="match status" value="1"/>
</dbReference>
<organism evidence="10 11">
    <name type="scientific">Papaver somniferum</name>
    <name type="common">Opium poppy</name>
    <dbReference type="NCBI Taxonomy" id="3469"/>
    <lineage>
        <taxon>Eukaryota</taxon>
        <taxon>Viridiplantae</taxon>
        <taxon>Streptophyta</taxon>
        <taxon>Embryophyta</taxon>
        <taxon>Tracheophyta</taxon>
        <taxon>Spermatophyta</taxon>
        <taxon>Magnoliopsida</taxon>
        <taxon>Ranunculales</taxon>
        <taxon>Papaveraceae</taxon>
        <taxon>Papaveroideae</taxon>
        <taxon>Papaver</taxon>
    </lineage>
</organism>
<feature type="coiled-coil region" evidence="7">
    <location>
        <begin position="432"/>
        <end position="473"/>
    </location>
</feature>
<keyword evidence="4" id="KW-0663">Pyridoxal phosphate</keyword>
<evidence type="ECO:0000313" key="11">
    <source>
        <dbReference type="Proteomes" id="UP000316621"/>
    </source>
</evidence>
<accession>A0A4Y7IQN5</accession>
<evidence type="ECO:0000256" key="4">
    <source>
        <dbReference type="ARBA" id="ARBA00022898"/>
    </source>
</evidence>
<evidence type="ECO:0000256" key="6">
    <source>
        <dbReference type="ARBA" id="ARBA00023470"/>
    </source>
</evidence>
<dbReference type="EMBL" id="CM010716">
    <property type="protein sequence ID" value="RZC50997.1"/>
    <property type="molecule type" value="Genomic_DNA"/>
</dbReference>
<reference evidence="10 11" key="1">
    <citation type="journal article" date="2018" name="Science">
        <title>The opium poppy genome and morphinan production.</title>
        <authorList>
            <person name="Guo L."/>
            <person name="Winzer T."/>
            <person name="Yang X."/>
            <person name="Li Y."/>
            <person name="Ning Z."/>
            <person name="He Z."/>
            <person name="Teodor R."/>
            <person name="Lu Y."/>
            <person name="Bowser T.A."/>
            <person name="Graham I.A."/>
            <person name="Ye K."/>
        </authorList>
    </citation>
    <scope>NUCLEOTIDE SEQUENCE [LARGE SCALE GENOMIC DNA]</scope>
    <source>
        <strain evidence="11">cv. HN1</strain>
        <tissue evidence="10">Leaves</tissue>
    </source>
</reference>
<dbReference type="InterPro" id="IPR010977">
    <property type="entry name" value="Aromatic_deC"/>
</dbReference>
<dbReference type="Gene3D" id="3.90.1150.10">
    <property type="entry name" value="Aspartate Aminotransferase, domain 1"/>
    <property type="match status" value="1"/>
</dbReference>
<keyword evidence="5" id="KW-0456">Lyase</keyword>
<dbReference type="PANTHER" id="PTHR33538">
    <property type="entry name" value="PROTEIN GAMETE EXPRESSED 1"/>
    <property type="match status" value="1"/>
</dbReference>
<dbReference type="STRING" id="3469.A0A4Y7IQN5"/>
<dbReference type="GO" id="GO:0019752">
    <property type="term" value="P:carboxylic acid metabolic process"/>
    <property type="evidence" value="ECO:0007669"/>
    <property type="project" value="InterPro"/>
</dbReference>
<gene>
    <name evidence="10" type="ORF">C5167_019425</name>
</gene>
<keyword evidence="7" id="KW-0175">Coiled coil</keyword>
<keyword evidence="9" id="KW-0472">Membrane</keyword>
<comment type="similarity">
    <text evidence="2">Belongs to the group II decarboxylase family.</text>
</comment>
<evidence type="ECO:0000256" key="7">
    <source>
        <dbReference type="SAM" id="Coils"/>
    </source>
</evidence>
<dbReference type="AlphaFoldDB" id="A0A4Y7IQN5"/>
<comment type="cofactor">
    <cofactor evidence="1">
        <name>pyridoxal 5'-phosphate</name>
        <dbReference type="ChEBI" id="CHEBI:597326"/>
    </cofactor>
</comment>
<keyword evidence="9" id="KW-0812">Transmembrane</keyword>